<dbReference type="PROSITE" id="PS50994">
    <property type="entry name" value="INTEGRASE"/>
    <property type="match status" value="1"/>
</dbReference>
<sequence>MQVPLGTDRSDTTASAKRVTTRSSGDVSVLRPLQHDDFVWPTDDSIRSVQRSYRAVAPAEEDADGLVRVEGKLWIPSEARELMQRLFVIAHCGIQGHRGGDVMAAALEARFAVSNLRTLGPDIYATTRNKCLHMDYLSLGESYGSAHYVLVLKDELTHYCELIAADPATSGTAVEAVLDWFKRFGLPSTWVSDNGSHFKAAVVAELAERLKAMNLDTRNWPYLLPLIQANLNHSAVASLAGHAPVELFTGLPAPSMLDVGVTTLLSDDRDLEGPAAVAPHLDALREHLATMHLEVTDRKERRRVYELARSKGQICNFEVRDFVLWSRVDTRMRGHKQLVRWVGPFRVAQALSHSFIVSHLLTGDEFEVYGSRLKHYCDAELGATTEIRPHHSTQAIILGD</sequence>
<dbReference type="Proteomes" id="UP000237271">
    <property type="component" value="Unassembled WGS sequence"/>
</dbReference>
<dbReference type="InterPro" id="IPR036397">
    <property type="entry name" value="RNaseH_sf"/>
</dbReference>
<dbReference type="EMBL" id="NCKW01000359">
    <property type="protein sequence ID" value="POM80628.1"/>
    <property type="molecule type" value="Genomic_DNA"/>
</dbReference>
<dbReference type="Gene3D" id="3.30.420.10">
    <property type="entry name" value="Ribonuclease H-like superfamily/Ribonuclease H"/>
    <property type="match status" value="1"/>
</dbReference>
<evidence type="ECO:0000259" key="2">
    <source>
        <dbReference type="PROSITE" id="PS50994"/>
    </source>
</evidence>
<dbReference type="OrthoDB" id="167332at2759"/>
<evidence type="ECO:0000313" key="3">
    <source>
        <dbReference type="EMBL" id="POM80628.1"/>
    </source>
</evidence>
<dbReference type="AlphaFoldDB" id="A0A2P4YS47"/>
<organism evidence="3 4">
    <name type="scientific">Phytophthora palmivora</name>
    <dbReference type="NCBI Taxonomy" id="4796"/>
    <lineage>
        <taxon>Eukaryota</taxon>
        <taxon>Sar</taxon>
        <taxon>Stramenopiles</taxon>
        <taxon>Oomycota</taxon>
        <taxon>Peronosporomycetes</taxon>
        <taxon>Peronosporales</taxon>
        <taxon>Peronosporaceae</taxon>
        <taxon>Phytophthora</taxon>
    </lineage>
</organism>
<evidence type="ECO:0000313" key="4">
    <source>
        <dbReference type="Proteomes" id="UP000237271"/>
    </source>
</evidence>
<dbReference type="Pfam" id="PF00665">
    <property type="entry name" value="rve"/>
    <property type="match status" value="1"/>
</dbReference>
<protein>
    <recommendedName>
        <fullName evidence="2">Integrase catalytic domain-containing protein</fullName>
    </recommendedName>
</protein>
<dbReference type="SUPFAM" id="SSF53098">
    <property type="entry name" value="Ribonuclease H-like"/>
    <property type="match status" value="1"/>
</dbReference>
<evidence type="ECO:0000256" key="1">
    <source>
        <dbReference type="SAM" id="MobiDB-lite"/>
    </source>
</evidence>
<accession>A0A2P4YS47</accession>
<dbReference type="GO" id="GO:0015074">
    <property type="term" value="P:DNA integration"/>
    <property type="evidence" value="ECO:0007669"/>
    <property type="project" value="InterPro"/>
</dbReference>
<dbReference type="InterPro" id="IPR001584">
    <property type="entry name" value="Integrase_cat-core"/>
</dbReference>
<dbReference type="InterPro" id="IPR012337">
    <property type="entry name" value="RNaseH-like_sf"/>
</dbReference>
<comment type="caution">
    <text evidence="3">The sequence shown here is derived from an EMBL/GenBank/DDBJ whole genome shotgun (WGS) entry which is preliminary data.</text>
</comment>
<feature type="region of interest" description="Disordered" evidence="1">
    <location>
        <begin position="1"/>
        <end position="25"/>
    </location>
</feature>
<proteinExistence type="predicted"/>
<reference evidence="3 4" key="1">
    <citation type="journal article" date="2017" name="Genome Biol. Evol.">
        <title>Phytophthora megakarya and P. palmivora, closely related causal agents of cacao black pod rot, underwent increases in genome sizes and gene numbers by different mechanisms.</title>
        <authorList>
            <person name="Ali S.S."/>
            <person name="Shao J."/>
            <person name="Lary D.J."/>
            <person name="Kronmiller B."/>
            <person name="Shen D."/>
            <person name="Strem M.D."/>
            <person name="Amoako-Attah I."/>
            <person name="Akrofi A.Y."/>
            <person name="Begoude B.A."/>
            <person name="Ten Hoopen G.M."/>
            <person name="Coulibaly K."/>
            <person name="Kebe B.I."/>
            <person name="Melnick R.L."/>
            <person name="Guiltinan M.J."/>
            <person name="Tyler B.M."/>
            <person name="Meinhardt L.W."/>
            <person name="Bailey B.A."/>
        </authorList>
    </citation>
    <scope>NUCLEOTIDE SEQUENCE [LARGE SCALE GENOMIC DNA]</scope>
    <source>
        <strain evidence="4">sbr112.9</strain>
    </source>
</reference>
<gene>
    <name evidence="3" type="ORF">PHPALM_1510</name>
</gene>
<feature type="domain" description="Integrase catalytic" evidence="2">
    <location>
        <begin position="117"/>
        <end position="211"/>
    </location>
</feature>
<name>A0A2P4YS47_9STRA</name>
<dbReference type="GO" id="GO:0003676">
    <property type="term" value="F:nucleic acid binding"/>
    <property type="evidence" value="ECO:0007669"/>
    <property type="project" value="InterPro"/>
</dbReference>
<keyword evidence="4" id="KW-1185">Reference proteome</keyword>